<dbReference type="OrthoDB" id="8965886at2"/>
<dbReference type="SUPFAM" id="SSF46565">
    <property type="entry name" value="Chaperone J-domain"/>
    <property type="match status" value="1"/>
</dbReference>
<keyword evidence="1" id="KW-0472">Membrane</keyword>
<dbReference type="InterPro" id="IPR001623">
    <property type="entry name" value="DnaJ_domain"/>
</dbReference>
<evidence type="ECO:0000259" key="2">
    <source>
        <dbReference type="PROSITE" id="PS50076"/>
    </source>
</evidence>
<protein>
    <recommendedName>
        <fullName evidence="2">J domain-containing protein</fullName>
    </recommendedName>
</protein>
<sequence>MQTKTHYQLLGISPTADEAEIRRAYDVRMQQLAGSGSVQLEAVRKAHAVLADPIRRAVYDASLRNQDQGMTPPPEPVARREGAGQRWLLVLAGVALLGAGLFWLSQRPKSAPKPALPAATEPAIVVDGVAATPDEIAEANASIETRRNGLAQQKWSERTRLENRKSQLGTELAVMMMDGQRLPPDADQASIDYVERKRAALEHEIAWLKARLEEIDHVELPMAAKGELAPAKEYTPPSE</sequence>
<evidence type="ECO:0000313" key="3">
    <source>
        <dbReference type="EMBL" id="SFZ78780.1"/>
    </source>
</evidence>
<dbReference type="CDD" id="cd06257">
    <property type="entry name" value="DnaJ"/>
    <property type="match status" value="1"/>
</dbReference>
<gene>
    <name evidence="3" type="ORF">SAMN02745887_03182</name>
</gene>
<dbReference type="InterPro" id="IPR036869">
    <property type="entry name" value="J_dom_sf"/>
</dbReference>
<evidence type="ECO:0000256" key="1">
    <source>
        <dbReference type="SAM" id="Phobius"/>
    </source>
</evidence>
<feature type="domain" description="J" evidence="2">
    <location>
        <begin position="5"/>
        <end position="63"/>
    </location>
</feature>
<organism evidence="3 4">
    <name type="scientific">Chitinimonas taiwanensis DSM 18899</name>
    <dbReference type="NCBI Taxonomy" id="1121279"/>
    <lineage>
        <taxon>Bacteria</taxon>
        <taxon>Pseudomonadati</taxon>
        <taxon>Pseudomonadota</taxon>
        <taxon>Betaproteobacteria</taxon>
        <taxon>Neisseriales</taxon>
        <taxon>Chitinibacteraceae</taxon>
        <taxon>Chitinimonas</taxon>
    </lineage>
</organism>
<accession>A0A1K2HPN3</accession>
<dbReference type="STRING" id="1121279.SAMN02745887_03182"/>
<keyword evidence="4" id="KW-1185">Reference proteome</keyword>
<dbReference type="Proteomes" id="UP000186513">
    <property type="component" value="Unassembled WGS sequence"/>
</dbReference>
<feature type="transmembrane region" description="Helical" evidence="1">
    <location>
        <begin position="87"/>
        <end position="104"/>
    </location>
</feature>
<keyword evidence="1" id="KW-1133">Transmembrane helix</keyword>
<name>A0A1K2HPN3_9NEIS</name>
<proteinExistence type="predicted"/>
<keyword evidence="1" id="KW-0812">Transmembrane</keyword>
<evidence type="ECO:0000313" key="4">
    <source>
        <dbReference type="Proteomes" id="UP000186513"/>
    </source>
</evidence>
<dbReference type="PRINTS" id="PR00625">
    <property type="entry name" value="JDOMAIN"/>
</dbReference>
<dbReference type="EMBL" id="FPKR01000013">
    <property type="protein sequence ID" value="SFZ78780.1"/>
    <property type="molecule type" value="Genomic_DNA"/>
</dbReference>
<dbReference type="Gene3D" id="1.10.287.110">
    <property type="entry name" value="DnaJ domain"/>
    <property type="match status" value="1"/>
</dbReference>
<dbReference type="PROSITE" id="PS50076">
    <property type="entry name" value="DNAJ_2"/>
    <property type="match status" value="1"/>
</dbReference>
<reference evidence="3 4" key="1">
    <citation type="submission" date="2016-11" db="EMBL/GenBank/DDBJ databases">
        <authorList>
            <person name="Jaros S."/>
            <person name="Januszkiewicz K."/>
            <person name="Wedrychowicz H."/>
        </authorList>
    </citation>
    <scope>NUCLEOTIDE SEQUENCE [LARGE SCALE GENOMIC DNA]</scope>
    <source>
        <strain evidence="3 4">DSM 18899</strain>
    </source>
</reference>
<dbReference type="RefSeq" id="WP_072429668.1">
    <property type="nucleotide sequence ID" value="NZ_FPKR01000013.1"/>
</dbReference>
<dbReference type="AlphaFoldDB" id="A0A1K2HPN3"/>